<evidence type="ECO:0000313" key="2">
    <source>
        <dbReference type="EMBL" id="ROP44584.1"/>
    </source>
</evidence>
<dbReference type="AlphaFoldDB" id="A0A3N1HPY0"/>
<evidence type="ECO:0000256" key="1">
    <source>
        <dbReference type="SAM" id="MobiDB-lite"/>
    </source>
</evidence>
<sequence length="151" mass="16246">MDTTGSRLGGSDDLVRRRADLVARAERLRLWSRLARARMDLLVAQVCPPDEDGLGGLASLVLDDDRPAADPVEQLLALREARRELARRREALDDDVCWSTAVLVLDGPPEPTSPSARPGALERTGVTPGAGLVPRPRREALTLVTGAAPRA</sequence>
<reference evidence="2 3" key="1">
    <citation type="journal article" date="2015" name="Stand. Genomic Sci.">
        <title>Genomic Encyclopedia of Bacterial and Archaeal Type Strains, Phase III: the genomes of soil and plant-associated and newly described type strains.</title>
        <authorList>
            <person name="Whitman W.B."/>
            <person name="Woyke T."/>
            <person name="Klenk H.P."/>
            <person name="Zhou Y."/>
            <person name="Lilburn T.G."/>
            <person name="Beck B.J."/>
            <person name="De Vos P."/>
            <person name="Vandamme P."/>
            <person name="Eisen J.A."/>
            <person name="Garrity G."/>
            <person name="Hugenholtz P."/>
            <person name="Kyrpides N.C."/>
        </authorList>
    </citation>
    <scope>NUCLEOTIDE SEQUENCE [LARGE SCALE GENOMIC DNA]</scope>
    <source>
        <strain evidence="2 3">CECT 7306</strain>
    </source>
</reference>
<evidence type="ECO:0000313" key="3">
    <source>
        <dbReference type="Proteomes" id="UP000276232"/>
    </source>
</evidence>
<organism evidence="2 3">
    <name type="scientific">Pseudokineococcus lusitanus</name>
    <dbReference type="NCBI Taxonomy" id="763993"/>
    <lineage>
        <taxon>Bacteria</taxon>
        <taxon>Bacillati</taxon>
        <taxon>Actinomycetota</taxon>
        <taxon>Actinomycetes</taxon>
        <taxon>Kineosporiales</taxon>
        <taxon>Kineosporiaceae</taxon>
        <taxon>Pseudokineococcus</taxon>
    </lineage>
</organism>
<name>A0A3N1HPY0_9ACTN</name>
<protein>
    <submittedName>
        <fullName evidence="2">Uncharacterized protein</fullName>
    </submittedName>
</protein>
<gene>
    <name evidence="2" type="ORF">EDC03_0706</name>
</gene>
<comment type="caution">
    <text evidence="2">The sequence shown here is derived from an EMBL/GenBank/DDBJ whole genome shotgun (WGS) entry which is preliminary data.</text>
</comment>
<accession>A0A3N1HPY0</accession>
<dbReference type="InParanoid" id="A0A3N1HPY0"/>
<dbReference type="EMBL" id="RJKN01000002">
    <property type="protein sequence ID" value="ROP44584.1"/>
    <property type="molecule type" value="Genomic_DNA"/>
</dbReference>
<dbReference type="Proteomes" id="UP000276232">
    <property type="component" value="Unassembled WGS sequence"/>
</dbReference>
<dbReference type="RefSeq" id="WP_123378857.1">
    <property type="nucleotide sequence ID" value="NZ_RJKN01000002.1"/>
</dbReference>
<keyword evidence="3" id="KW-1185">Reference proteome</keyword>
<feature type="region of interest" description="Disordered" evidence="1">
    <location>
        <begin position="107"/>
        <end position="151"/>
    </location>
</feature>
<proteinExistence type="predicted"/>